<dbReference type="Pfam" id="PF06011">
    <property type="entry name" value="TRP"/>
    <property type="match status" value="1"/>
</dbReference>
<feature type="compositionally biased region" description="Polar residues" evidence="7">
    <location>
        <begin position="732"/>
        <end position="762"/>
    </location>
</feature>
<sequence length="771" mass="83590">MRNSALFSPFVLLTSLLSLIPNAAATKFIESSSLNACQANSSLTASLFNVIFTPNNRTLTFDIVGVSNIQGNVSFGIEVTAYGYTIIRETLNPCTSNLAGMCPMSTGQLDIQSNVQLSADAVSQIPGIAYGVPDLDANVKVQINSTDNPDVSLACVEANLSNGQTVDQKGVGWATAVISGLALVASAVTSGLGHSNTAAHVAANALSLFGYLQAQAIIGLTAIHMPPIVQSWTQNFDWSMGIIEVDFMQSIATWYQKATGGTPATVLNSLTTTSVQVEKRALGKRSVDTTIKLLTRAHDALHKRSTGQTPVTGNYVVKGIKRVAFRAGMEATNVFMTGLAFFCIFIAFTVIAVAIFKAFCELAVKQQWMKSDKFQDFRNGWFTVLKGIMFRMVLIGYPQMCILCFWEWTQVDSPAEVVLAVFFFFGMTGTLAWAALKVVRIAQRSVAMHRNPAYILYSDPSSLNKWGFLYVQFRASAYYFVVPTLIYMLIKSMFIAFAQNSPTAQAVGLVIIEAAALIGASVLRPWMDKSTNTFNISICAVNFINAIFLLVFSDVFGQPGLVTGVMGVIFFVLNAVFSLVLIILVLLATIYAFVRKNPDNRYQPMTDDRASFIKSTTQLTTELDALGATARGDVKQHNLDLDDDNESWSSDSIRQAANQPVVGATVTPGAHNQYRDPPRSPISPSMPLFPANHQAAPPSYQDNRPFAGGDSRPNNEKPLMNRAAAPSPSPYRPNTAQSNNSGYRPANNVSPAGFGNQNTASPWQRGAGYDH</sequence>
<feature type="transmembrane region" description="Helical" evidence="8">
    <location>
        <begin position="504"/>
        <end position="523"/>
    </location>
</feature>
<dbReference type="OMA" id="FQAQAFI"/>
<gene>
    <name evidence="11" type="ORF">B7463_g4459</name>
</gene>
<feature type="non-terminal residue" evidence="11">
    <location>
        <position position="771"/>
    </location>
</feature>
<dbReference type="STRING" id="5539.A0A3E2HFE8"/>
<comment type="subcellular location">
    <subcellularLocation>
        <location evidence="1">Membrane</location>
        <topology evidence="1">Multi-pass membrane protein</topology>
    </subcellularLocation>
</comment>
<dbReference type="GO" id="GO:0055085">
    <property type="term" value="P:transmembrane transport"/>
    <property type="evidence" value="ECO:0007669"/>
    <property type="project" value="TreeGrafter"/>
</dbReference>
<dbReference type="SMART" id="SM01320">
    <property type="entry name" value="TRP_N"/>
    <property type="match status" value="1"/>
</dbReference>
<evidence type="ECO:0000256" key="7">
    <source>
        <dbReference type="SAM" id="MobiDB-lite"/>
    </source>
</evidence>
<feature type="transmembrane region" description="Helical" evidence="8">
    <location>
        <begin position="568"/>
        <end position="594"/>
    </location>
</feature>
<protein>
    <recommendedName>
        <fullName evidence="10">ML-like domain-containing protein</fullName>
    </recommendedName>
</protein>
<dbReference type="Proteomes" id="UP000258309">
    <property type="component" value="Unassembled WGS sequence"/>
</dbReference>
<name>A0A3E2HFE8_SCYLI</name>
<feature type="transmembrane region" description="Helical" evidence="8">
    <location>
        <begin position="334"/>
        <end position="359"/>
    </location>
</feature>
<dbReference type="OrthoDB" id="5212126at2759"/>
<organism evidence="11 12">
    <name type="scientific">Scytalidium lignicola</name>
    <name type="common">Hyphomycete</name>
    <dbReference type="NCBI Taxonomy" id="5539"/>
    <lineage>
        <taxon>Eukaryota</taxon>
        <taxon>Fungi</taxon>
        <taxon>Dikarya</taxon>
        <taxon>Ascomycota</taxon>
        <taxon>Pezizomycotina</taxon>
        <taxon>Leotiomycetes</taxon>
        <taxon>Leotiomycetes incertae sedis</taxon>
        <taxon>Scytalidium</taxon>
    </lineage>
</organism>
<evidence type="ECO:0000256" key="8">
    <source>
        <dbReference type="SAM" id="Phobius"/>
    </source>
</evidence>
<dbReference type="InterPro" id="IPR040241">
    <property type="entry name" value="TRP_Flc/Pkd2-like"/>
</dbReference>
<evidence type="ECO:0000259" key="10">
    <source>
        <dbReference type="SMART" id="SM01320"/>
    </source>
</evidence>
<evidence type="ECO:0000313" key="11">
    <source>
        <dbReference type="EMBL" id="RFU31872.1"/>
    </source>
</evidence>
<evidence type="ECO:0000256" key="5">
    <source>
        <dbReference type="ARBA" id="ARBA00022989"/>
    </source>
</evidence>
<evidence type="ECO:0000256" key="2">
    <source>
        <dbReference type="ARBA" id="ARBA00010642"/>
    </source>
</evidence>
<keyword evidence="4 9" id="KW-0732">Signal</keyword>
<reference evidence="11 12" key="1">
    <citation type="submission" date="2018-05" db="EMBL/GenBank/DDBJ databases">
        <title>Draft genome sequence of Scytalidium lignicola DSM 105466, a ubiquitous saprotrophic fungus.</title>
        <authorList>
            <person name="Buettner E."/>
            <person name="Gebauer A.M."/>
            <person name="Hofrichter M."/>
            <person name="Liers C."/>
            <person name="Kellner H."/>
        </authorList>
    </citation>
    <scope>NUCLEOTIDE SEQUENCE [LARGE SCALE GENOMIC DNA]</scope>
    <source>
        <strain evidence="11 12">DSM 105466</strain>
    </source>
</reference>
<dbReference type="Pfam" id="PF14558">
    <property type="entry name" value="TRP_N"/>
    <property type="match status" value="1"/>
</dbReference>
<feature type="chain" id="PRO_5017673212" description="ML-like domain-containing protein" evidence="9">
    <location>
        <begin position="26"/>
        <end position="771"/>
    </location>
</feature>
<evidence type="ECO:0000256" key="6">
    <source>
        <dbReference type="ARBA" id="ARBA00023136"/>
    </source>
</evidence>
<keyword evidence="12" id="KW-1185">Reference proteome</keyword>
<dbReference type="InterPro" id="IPR032800">
    <property type="entry name" value="TRP_N"/>
</dbReference>
<dbReference type="PANTHER" id="PTHR31145">
    <property type="entry name" value="INTEGRAL MEMBRANE PROTEIN (AFU_ORTHOLOGUE AFUA_7G01610)"/>
    <property type="match status" value="1"/>
</dbReference>
<dbReference type="GO" id="GO:0016020">
    <property type="term" value="C:membrane"/>
    <property type="evidence" value="ECO:0007669"/>
    <property type="project" value="UniProtKB-SubCell"/>
</dbReference>
<dbReference type="AlphaFoldDB" id="A0A3E2HFE8"/>
<dbReference type="InterPro" id="IPR010308">
    <property type="entry name" value="TRP_C"/>
</dbReference>
<keyword evidence="5 8" id="KW-1133">Transmembrane helix</keyword>
<feature type="signal peptide" evidence="9">
    <location>
        <begin position="1"/>
        <end position="25"/>
    </location>
</feature>
<dbReference type="GO" id="GO:0009272">
    <property type="term" value="P:fungal-type cell wall biogenesis"/>
    <property type="evidence" value="ECO:0007669"/>
    <property type="project" value="TreeGrafter"/>
</dbReference>
<dbReference type="PANTHER" id="PTHR31145:SF2">
    <property type="entry name" value="FLAVIN CARRIER PROTEIN 2"/>
    <property type="match status" value="1"/>
</dbReference>
<feature type="transmembrane region" description="Helical" evidence="8">
    <location>
        <begin position="477"/>
        <end position="498"/>
    </location>
</feature>
<feature type="non-terminal residue" evidence="11">
    <location>
        <position position="1"/>
    </location>
</feature>
<dbReference type="EMBL" id="NCSJ02000066">
    <property type="protein sequence ID" value="RFU31872.1"/>
    <property type="molecule type" value="Genomic_DNA"/>
</dbReference>
<comment type="caution">
    <text evidence="11">The sequence shown here is derived from an EMBL/GenBank/DDBJ whole genome shotgun (WGS) entry which is preliminary data.</text>
</comment>
<proteinExistence type="inferred from homology"/>
<evidence type="ECO:0000313" key="12">
    <source>
        <dbReference type="Proteomes" id="UP000258309"/>
    </source>
</evidence>
<accession>A0A3E2HFE8</accession>
<comment type="similarity">
    <text evidence="2">Belongs to the transient receptor potential (TRP) ion channel family.</text>
</comment>
<keyword evidence="3 8" id="KW-0812">Transmembrane</keyword>
<evidence type="ECO:0000256" key="3">
    <source>
        <dbReference type="ARBA" id="ARBA00022692"/>
    </source>
</evidence>
<feature type="region of interest" description="Disordered" evidence="7">
    <location>
        <begin position="665"/>
        <end position="771"/>
    </location>
</feature>
<feature type="transmembrane region" description="Helical" evidence="8">
    <location>
        <begin position="535"/>
        <end position="556"/>
    </location>
</feature>
<keyword evidence="6 8" id="KW-0472">Membrane</keyword>
<evidence type="ECO:0000256" key="9">
    <source>
        <dbReference type="SAM" id="SignalP"/>
    </source>
</evidence>
<evidence type="ECO:0000256" key="1">
    <source>
        <dbReference type="ARBA" id="ARBA00004141"/>
    </source>
</evidence>
<feature type="transmembrane region" description="Helical" evidence="8">
    <location>
        <begin position="417"/>
        <end position="436"/>
    </location>
</feature>
<evidence type="ECO:0000256" key="4">
    <source>
        <dbReference type="ARBA" id="ARBA00022729"/>
    </source>
</evidence>
<feature type="domain" description="ML-like" evidence="10">
    <location>
        <begin position="27"/>
        <end position="167"/>
    </location>
</feature>